<dbReference type="EMBL" id="PDWK01000009">
    <property type="protein sequence ID" value="KAF1690190.1"/>
    <property type="molecule type" value="Genomic_DNA"/>
</dbReference>
<sequence length="84" mass="9303">MTVTKLEPLKLSIRQIAEVTGESIPTIYSAINAGDLQTFLVGRRRFARPEAVRAWVDHLEAQSNAGRPVSYRSREALGDHRGVA</sequence>
<evidence type="ECO:0000313" key="2">
    <source>
        <dbReference type="Proteomes" id="UP000717981"/>
    </source>
</evidence>
<reference evidence="1" key="1">
    <citation type="submission" date="2017-10" db="EMBL/GenBank/DDBJ databases">
        <title>Whole genome sequencing of members of genus Pseudoxanthomonas.</title>
        <authorList>
            <person name="Kumar S."/>
            <person name="Bansal K."/>
            <person name="Kaur A."/>
            <person name="Patil P."/>
            <person name="Sharma S."/>
            <person name="Patil P.B."/>
        </authorList>
    </citation>
    <scope>NUCLEOTIDE SEQUENCE</scope>
    <source>
        <strain evidence="1">DSM 22914</strain>
    </source>
</reference>
<protein>
    <submittedName>
        <fullName evidence="1">DNA-binding protein</fullName>
    </submittedName>
</protein>
<dbReference type="Proteomes" id="UP000717981">
    <property type="component" value="Unassembled WGS sequence"/>
</dbReference>
<keyword evidence="1" id="KW-0238">DNA-binding</keyword>
<name>A0A921NV03_9GAMM</name>
<dbReference type="AlphaFoldDB" id="A0A921NV03"/>
<evidence type="ECO:0000313" key="1">
    <source>
        <dbReference type="EMBL" id="KAF1690190.1"/>
    </source>
</evidence>
<gene>
    <name evidence="1" type="ORF">CR938_03160</name>
</gene>
<dbReference type="OrthoDB" id="6026954at2"/>
<organism evidence="1 2">
    <name type="scientific">Pseudoxanthomonas taiwanensis</name>
    <dbReference type="NCBI Taxonomy" id="176598"/>
    <lineage>
        <taxon>Bacteria</taxon>
        <taxon>Pseudomonadati</taxon>
        <taxon>Pseudomonadota</taxon>
        <taxon>Gammaproteobacteria</taxon>
        <taxon>Lysobacterales</taxon>
        <taxon>Lysobacteraceae</taxon>
        <taxon>Pseudoxanthomonas</taxon>
    </lineage>
</organism>
<dbReference type="GO" id="GO:0003677">
    <property type="term" value="F:DNA binding"/>
    <property type="evidence" value="ECO:0007669"/>
    <property type="project" value="UniProtKB-KW"/>
</dbReference>
<keyword evidence="2" id="KW-1185">Reference proteome</keyword>
<accession>A0A921NV03</accession>
<dbReference type="RefSeq" id="WP_162123618.1">
    <property type="nucleotide sequence ID" value="NZ_PDWK01000009.1"/>
</dbReference>
<comment type="caution">
    <text evidence="1">The sequence shown here is derived from an EMBL/GenBank/DDBJ whole genome shotgun (WGS) entry which is preliminary data.</text>
</comment>
<proteinExistence type="predicted"/>